<evidence type="ECO:0000256" key="1">
    <source>
        <dbReference type="SAM" id="MobiDB-lite"/>
    </source>
</evidence>
<feature type="compositionally biased region" description="Polar residues" evidence="1">
    <location>
        <begin position="113"/>
        <end position="123"/>
    </location>
</feature>
<feature type="compositionally biased region" description="Basic and acidic residues" evidence="1">
    <location>
        <begin position="71"/>
        <end position="81"/>
    </location>
</feature>
<feature type="non-terminal residue" evidence="2">
    <location>
        <position position="1"/>
    </location>
</feature>
<comment type="caution">
    <text evidence="2">The sequence shown here is derived from an EMBL/GenBank/DDBJ whole genome shotgun (WGS) entry which is preliminary data.</text>
</comment>
<gene>
    <name evidence="2" type="ORF">CYMTET_26186</name>
</gene>
<feature type="region of interest" description="Disordered" evidence="1">
    <location>
        <begin position="39"/>
        <end position="124"/>
    </location>
</feature>
<proteinExistence type="predicted"/>
<dbReference type="EMBL" id="LGRX02014129">
    <property type="protein sequence ID" value="KAK3265111.1"/>
    <property type="molecule type" value="Genomic_DNA"/>
</dbReference>
<organism evidence="2 3">
    <name type="scientific">Cymbomonas tetramitiformis</name>
    <dbReference type="NCBI Taxonomy" id="36881"/>
    <lineage>
        <taxon>Eukaryota</taxon>
        <taxon>Viridiplantae</taxon>
        <taxon>Chlorophyta</taxon>
        <taxon>Pyramimonadophyceae</taxon>
        <taxon>Pyramimonadales</taxon>
        <taxon>Pyramimonadaceae</taxon>
        <taxon>Cymbomonas</taxon>
    </lineage>
</organism>
<name>A0AAE0KY63_9CHLO</name>
<sequence length="274" mass="29625">RQSQLEHLNRSHLLVSALKCPPRAAGMSVKEAVKQRQLIEEGRAASSLREPEGYDLTSKPWHKAQPGGFEKAARAQYERGTKPWHAQRQPAVSKSVNWGDSAGSSGLQGGRESGQSTRPSSASGRRWCRFWRRSTVASDGWQLAGSGRPGSAKLSTQRNSSPSFPASSKLNSTSASPGLRTPSPRSEPSPRTPATGNSLEVSIDDLVIMAKAVGAWEVKRDMMINNPDLMQDVAASSSHLEQRLKEVAAEYGMRAADVVAAFANGAYTTWRVLS</sequence>
<reference evidence="2 3" key="1">
    <citation type="journal article" date="2015" name="Genome Biol. Evol.">
        <title>Comparative Genomics of a Bacterivorous Green Alga Reveals Evolutionary Causalities and Consequences of Phago-Mixotrophic Mode of Nutrition.</title>
        <authorList>
            <person name="Burns J.A."/>
            <person name="Paasch A."/>
            <person name="Narechania A."/>
            <person name="Kim E."/>
        </authorList>
    </citation>
    <scope>NUCLEOTIDE SEQUENCE [LARGE SCALE GENOMIC DNA]</scope>
    <source>
        <strain evidence="2 3">PLY_AMNH</strain>
    </source>
</reference>
<feature type="compositionally biased region" description="Polar residues" evidence="1">
    <location>
        <begin position="153"/>
        <end position="176"/>
    </location>
</feature>
<evidence type="ECO:0000313" key="3">
    <source>
        <dbReference type="Proteomes" id="UP001190700"/>
    </source>
</evidence>
<accession>A0AAE0KY63</accession>
<feature type="region of interest" description="Disordered" evidence="1">
    <location>
        <begin position="140"/>
        <end position="198"/>
    </location>
</feature>
<feature type="compositionally biased region" description="Polar residues" evidence="1">
    <location>
        <begin position="90"/>
        <end position="105"/>
    </location>
</feature>
<protein>
    <submittedName>
        <fullName evidence="2">Uncharacterized protein</fullName>
    </submittedName>
</protein>
<dbReference type="AlphaFoldDB" id="A0AAE0KY63"/>
<evidence type="ECO:0000313" key="2">
    <source>
        <dbReference type="EMBL" id="KAK3265111.1"/>
    </source>
</evidence>
<dbReference type="Proteomes" id="UP001190700">
    <property type="component" value="Unassembled WGS sequence"/>
</dbReference>
<keyword evidence="3" id="KW-1185">Reference proteome</keyword>